<dbReference type="GO" id="GO:0018738">
    <property type="term" value="F:S-formylglutathione hydrolase activity"/>
    <property type="evidence" value="ECO:0007669"/>
    <property type="project" value="UniProtKB-EC"/>
</dbReference>
<dbReference type="EC" id="3.1.2.12" evidence="2 6"/>
<comment type="similarity">
    <text evidence="1 7">Belongs to the esterase D family.</text>
</comment>
<evidence type="ECO:0000256" key="7">
    <source>
        <dbReference type="RuleBase" id="RU363068"/>
    </source>
</evidence>
<evidence type="ECO:0000256" key="4">
    <source>
        <dbReference type="ARBA" id="ARBA00022801"/>
    </source>
</evidence>
<dbReference type="InterPro" id="IPR014186">
    <property type="entry name" value="S-formylglutathione_hydrol"/>
</dbReference>
<reference evidence="8 9" key="1">
    <citation type="submission" date="2024-04" db="EMBL/GenBank/DDBJ databases">
        <title>Novel species of the genus Ideonella isolated from streams.</title>
        <authorList>
            <person name="Lu H."/>
        </authorList>
    </citation>
    <scope>NUCLEOTIDE SEQUENCE [LARGE SCALE GENOMIC DNA]</scope>
    <source>
        <strain evidence="8 9">DXS29W</strain>
    </source>
</reference>
<evidence type="ECO:0000256" key="6">
    <source>
        <dbReference type="NCBIfam" id="TIGR02821"/>
    </source>
</evidence>
<evidence type="ECO:0000256" key="3">
    <source>
        <dbReference type="ARBA" id="ARBA00022487"/>
    </source>
</evidence>
<proteinExistence type="inferred from homology"/>
<organism evidence="8 9">
    <name type="scientific">Ideonella lacteola</name>
    <dbReference type="NCBI Taxonomy" id="2984193"/>
    <lineage>
        <taxon>Bacteria</taxon>
        <taxon>Pseudomonadati</taxon>
        <taxon>Pseudomonadota</taxon>
        <taxon>Betaproteobacteria</taxon>
        <taxon>Burkholderiales</taxon>
        <taxon>Sphaerotilaceae</taxon>
        <taxon>Ideonella</taxon>
    </lineage>
</organism>
<keyword evidence="3 7" id="KW-0719">Serine esterase</keyword>
<dbReference type="PANTHER" id="PTHR10061">
    <property type="entry name" value="S-FORMYLGLUTATHIONE HYDROLASE"/>
    <property type="match status" value="1"/>
</dbReference>
<comment type="function">
    <text evidence="7">Serine hydrolase involved in the detoxification of formaldehyde.</text>
</comment>
<dbReference type="PANTHER" id="PTHR10061:SF0">
    <property type="entry name" value="S-FORMYLGLUTATHIONE HYDROLASE"/>
    <property type="match status" value="1"/>
</dbReference>
<evidence type="ECO:0000313" key="8">
    <source>
        <dbReference type="EMBL" id="MEK8032486.1"/>
    </source>
</evidence>
<dbReference type="EMBL" id="JBBUTG010000010">
    <property type="protein sequence ID" value="MEK8032486.1"/>
    <property type="molecule type" value="Genomic_DNA"/>
</dbReference>
<dbReference type="InterPro" id="IPR000801">
    <property type="entry name" value="Esterase-like"/>
</dbReference>
<dbReference type="NCBIfam" id="TIGR02821">
    <property type="entry name" value="fghA_ester_D"/>
    <property type="match status" value="1"/>
</dbReference>
<dbReference type="Pfam" id="PF00756">
    <property type="entry name" value="Esterase"/>
    <property type="match status" value="1"/>
</dbReference>
<accession>A0ABU9BRA2</accession>
<evidence type="ECO:0000256" key="2">
    <source>
        <dbReference type="ARBA" id="ARBA00012479"/>
    </source>
</evidence>
<dbReference type="InterPro" id="IPR029058">
    <property type="entry name" value="AB_hydrolase_fold"/>
</dbReference>
<name>A0ABU9BRA2_9BURK</name>
<gene>
    <name evidence="8" type="primary">fghA</name>
    <name evidence="8" type="ORF">AACH06_16805</name>
</gene>
<comment type="catalytic activity">
    <reaction evidence="5 7">
        <text>S-formylglutathione + H2O = formate + glutathione + H(+)</text>
        <dbReference type="Rhea" id="RHEA:14961"/>
        <dbReference type="ChEBI" id="CHEBI:15377"/>
        <dbReference type="ChEBI" id="CHEBI:15378"/>
        <dbReference type="ChEBI" id="CHEBI:15740"/>
        <dbReference type="ChEBI" id="CHEBI:57688"/>
        <dbReference type="ChEBI" id="CHEBI:57925"/>
        <dbReference type="EC" id="3.1.2.12"/>
    </reaction>
</comment>
<evidence type="ECO:0000256" key="5">
    <source>
        <dbReference type="ARBA" id="ARBA00047590"/>
    </source>
</evidence>
<dbReference type="SUPFAM" id="SSF53474">
    <property type="entry name" value="alpha/beta-Hydrolases"/>
    <property type="match status" value="1"/>
</dbReference>
<protein>
    <recommendedName>
        <fullName evidence="2 6">S-formylglutathione hydrolase</fullName>
        <ecNumber evidence="2 6">3.1.2.12</ecNumber>
    </recommendedName>
</protein>
<sequence>MSGLTVLGEFACFGGVQGFYQHLSTAVGLPMRFGVYRPPEAFRQPVPMLYLLAGLACNEETFATKAGAQRCAAEHGLVLVSPDTSPRRTGVPGATGEWDVGEGASFYVDAIRPPWAERFRMEHWLTVELPEVLASHFAVRRDRLGITGHSMGGHGALTLALRHPQRFRSVSAFAPVCSASRAPWGRKAFDRYFGDDPEARLSHDAVELLRAGARSAHMLVDVGSADRFLAEQLMPDLLEQACREGGQGLTLRRQPGHDHSYFFVSTFMADHIAHHAQALR</sequence>
<evidence type="ECO:0000313" key="9">
    <source>
        <dbReference type="Proteomes" id="UP001371218"/>
    </source>
</evidence>
<keyword evidence="9" id="KW-1185">Reference proteome</keyword>
<keyword evidence="4 7" id="KW-0378">Hydrolase</keyword>
<evidence type="ECO:0000256" key="1">
    <source>
        <dbReference type="ARBA" id="ARBA00005622"/>
    </source>
</evidence>
<comment type="caution">
    <text evidence="8">The sequence shown here is derived from an EMBL/GenBank/DDBJ whole genome shotgun (WGS) entry which is preliminary data.</text>
</comment>
<dbReference type="Gene3D" id="3.40.50.1820">
    <property type="entry name" value="alpha/beta hydrolase"/>
    <property type="match status" value="1"/>
</dbReference>
<dbReference type="RefSeq" id="WP_341426897.1">
    <property type="nucleotide sequence ID" value="NZ_JBBUTG010000010.1"/>
</dbReference>
<dbReference type="Proteomes" id="UP001371218">
    <property type="component" value="Unassembled WGS sequence"/>
</dbReference>